<organism evidence="2 3">
    <name type="scientific">Gymnopilus dilepis</name>
    <dbReference type="NCBI Taxonomy" id="231916"/>
    <lineage>
        <taxon>Eukaryota</taxon>
        <taxon>Fungi</taxon>
        <taxon>Dikarya</taxon>
        <taxon>Basidiomycota</taxon>
        <taxon>Agaricomycotina</taxon>
        <taxon>Agaricomycetes</taxon>
        <taxon>Agaricomycetidae</taxon>
        <taxon>Agaricales</taxon>
        <taxon>Agaricineae</taxon>
        <taxon>Hymenogastraceae</taxon>
        <taxon>Gymnopilus</taxon>
    </lineage>
</organism>
<dbReference type="Pfam" id="PF12937">
    <property type="entry name" value="F-box-like"/>
    <property type="match status" value="1"/>
</dbReference>
<accession>A0A409WBY2</accession>
<gene>
    <name evidence="2" type="ORF">CVT26_005538</name>
</gene>
<dbReference type="InParanoid" id="A0A409WBY2"/>
<dbReference type="InterPro" id="IPR036047">
    <property type="entry name" value="F-box-like_dom_sf"/>
</dbReference>
<dbReference type="PROSITE" id="PS50181">
    <property type="entry name" value="FBOX"/>
    <property type="match status" value="1"/>
</dbReference>
<dbReference type="CDD" id="cd09917">
    <property type="entry name" value="F-box_SF"/>
    <property type="match status" value="1"/>
</dbReference>
<feature type="domain" description="F-box" evidence="1">
    <location>
        <begin position="37"/>
        <end position="71"/>
    </location>
</feature>
<keyword evidence="3" id="KW-1185">Reference proteome</keyword>
<dbReference type="Gene3D" id="1.20.1280.50">
    <property type="match status" value="1"/>
</dbReference>
<name>A0A409WBY2_9AGAR</name>
<dbReference type="Proteomes" id="UP000284706">
    <property type="component" value="Unassembled WGS sequence"/>
</dbReference>
<dbReference type="InterPro" id="IPR001810">
    <property type="entry name" value="F-box_dom"/>
</dbReference>
<dbReference type="OrthoDB" id="2788844at2759"/>
<proteinExistence type="predicted"/>
<evidence type="ECO:0000313" key="3">
    <source>
        <dbReference type="Proteomes" id="UP000284706"/>
    </source>
</evidence>
<dbReference type="AlphaFoldDB" id="A0A409WBY2"/>
<protein>
    <recommendedName>
        <fullName evidence="1">F-box domain-containing protein</fullName>
    </recommendedName>
</protein>
<dbReference type="SUPFAM" id="SSF81383">
    <property type="entry name" value="F-box domain"/>
    <property type="match status" value="1"/>
</dbReference>
<reference evidence="2 3" key="1">
    <citation type="journal article" date="2018" name="Evol. Lett.">
        <title>Horizontal gene cluster transfer increased hallucinogenic mushroom diversity.</title>
        <authorList>
            <person name="Reynolds H.T."/>
            <person name="Vijayakumar V."/>
            <person name="Gluck-Thaler E."/>
            <person name="Korotkin H.B."/>
            <person name="Matheny P.B."/>
            <person name="Slot J.C."/>
        </authorList>
    </citation>
    <scope>NUCLEOTIDE SEQUENCE [LARGE SCALE GENOMIC DNA]</scope>
    <source>
        <strain evidence="2 3">SRW20</strain>
    </source>
</reference>
<sequence length="308" mass="35207">MPLTSFLRRSHTSFSKRLFSRSKPKSKSKSDPTPVLPFPFYTLPTELQLHVFTFLTLQELITARLVSRTFRFPNVHLTRPDPRRLLNLCLTILRVPNPNPDSLSKEYPHAHLDRHFDRAAWVHLRAPCPEVITPRIKVSYWRSSESPCAFWMASKGVLDHNGMCPGLPFALCTLCKKDTNATGGALRSPPAVNRVSGACLGSGIAMRVPMLFVWMSMWHEMVCREVDVRWDLLRLSNTVAWMMIHQRHTPPVASYRFLTSMLMLSNETWLILDSSSHYHGKVLEPPCGFIFNKSVFSPFTRGLLFGLD</sequence>
<comment type="caution">
    <text evidence="2">The sequence shown here is derived from an EMBL/GenBank/DDBJ whole genome shotgun (WGS) entry which is preliminary data.</text>
</comment>
<evidence type="ECO:0000313" key="2">
    <source>
        <dbReference type="EMBL" id="PPQ76032.1"/>
    </source>
</evidence>
<evidence type="ECO:0000259" key="1">
    <source>
        <dbReference type="PROSITE" id="PS50181"/>
    </source>
</evidence>
<dbReference type="EMBL" id="NHYE01005203">
    <property type="protein sequence ID" value="PPQ76032.1"/>
    <property type="molecule type" value="Genomic_DNA"/>
</dbReference>